<name>A0A835V364_VANPL</name>
<dbReference type="EMBL" id="JADCNM010000005">
    <property type="protein sequence ID" value="KAG0483023.1"/>
    <property type="molecule type" value="Genomic_DNA"/>
</dbReference>
<reference evidence="1 2" key="1">
    <citation type="journal article" date="2020" name="Nat. Food">
        <title>A phased Vanilla planifolia genome enables genetic improvement of flavour and production.</title>
        <authorList>
            <person name="Hasing T."/>
            <person name="Tang H."/>
            <person name="Brym M."/>
            <person name="Khazi F."/>
            <person name="Huang T."/>
            <person name="Chambers A.H."/>
        </authorList>
    </citation>
    <scope>NUCLEOTIDE SEQUENCE [LARGE SCALE GENOMIC DNA]</scope>
    <source>
        <tissue evidence="1">Leaf</tissue>
    </source>
</reference>
<sequence>MRPNATWKVAFTSSLTSVEFPTMGRRVRSQSRWWRRGYGSGDAVAVWREGDDRHRYHGS</sequence>
<accession>A0A835V364</accession>
<evidence type="ECO:0000313" key="2">
    <source>
        <dbReference type="Proteomes" id="UP000639772"/>
    </source>
</evidence>
<comment type="caution">
    <text evidence="1">The sequence shown here is derived from an EMBL/GenBank/DDBJ whole genome shotgun (WGS) entry which is preliminary data.</text>
</comment>
<dbReference type="Proteomes" id="UP000639772">
    <property type="component" value="Unassembled WGS sequence"/>
</dbReference>
<protein>
    <submittedName>
        <fullName evidence="1">Uncharacterized protein</fullName>
    </submittedName>
</protein>
<evidence type="ECO:0000313" key="1">
    <source>
        <dbReference type="EMBL" id="KAG0483023.1"/>
    </source>
</evidence>
<proteinExistence type="predicted"/>
<organism evidence="1 2">
    <name type="scientific">Vanilla planifolia</name>
    <name type="common">Vanilla</name>
    <dbReference type="NCBI Taxonomy" id="51239"/>
    <lineage>
        <taxon>Eukaryota</taxon>
        <taxon>Viridiplantae</taxon>
        <taxon>Streptophyta</taxon>
        <taxon>Embryophyta</taxon>
        <taxon>Tracheophyta</taxon>
        <taxon>Spermatophyta</taxon>
        <taxon>Magnoliopsida</taxon>
        <taxon>Liliopsida</taxon>
        <taxon>Asparagales</taxon>
        <taxon>Orchidaceae</taxon>
        <taxon>Vanilloideae</taxon>
        <taxon>Vanilleae</taxon>
        <taxon>Vanilla</taxon>
    </lineage>
</organism>
<dbReference type="AlphaFoldDB" id="A0A835V364"/>
<gene>
    <name evidence="1" type="ORF">HPP92_011107</name>
</gene>